<feature type="transmembrane region" description="Helical" evidence="1">
    <location>
        <begin position="310"/>
        <end position="329"/>
    </location>
</feature>
<feature type="transmembrane region" description="Helical" evidence="1">
    <location>
        <begin position="234"/>
        <end position="255"/>
    </location>
</feature>
<protein>
    <submittedName>
        <fullName evidence="2">Uncharacterized protein</fullName>
    </submittedName>
</protein>
<keyword evidence="1" id="KW-0472">Membrane</keyword>
<name>X0Q3C9_RHOWR</name>
<reference evidence="2 3" key="1">
    <citation type="submission" date="2014-02" db="EMBL/GenBank/DDBJ databases">
        <title>Whole genome shotgun sequence of Rhodococcus wratislaviensis NBRC 100605.</title>
        <authorList>
            <person name="Hosoyama A."/>
            <person name="Tsuchikane K."/>
            <person name="Yoshida I."/>
            <person name="Ohji S."/>
            <person name="Ichikawa N."/>
            <person name="Yamazoe A."/>
            <person name="Fujita N."/>
        </authorList>
    </citation>
    <scope>NUCLEOTIDE SEQUENCE [LARGE SCALE GENOMIC DNA]</scope>
    <source>
        <strain evidence="2 3">NBRC 100605</strain>
    </source>
</reference>
<feature type="transmembrane region" description="Helical" evidence="1">
    <location>
        <begin position="267"/>
        <end position="290"/>
    </location>
</feature>
<evidence type="ECO:0000313" key="3">
    <source>
        <dbReference type="Proteomes" id="UP000019491"/>
    </source>
</evidence>
<evidence type="ECO:0000256" key="1">
    <source>
        <dbReference type="SAM" id="Phobius"/>
    </source>
</evidence>
<dbReference type="RefSeq" id="WP_156046603.1">
    <property type="nucleotide sequence ID" value="NZ_BAWF01000022.1"/>
</dbReference>
<organism evidence="2 3">
    <name type="scientific">Rhodococcus wratislaviensis NBRC 100605</name>
    <dbReference type="NCBI Taxonomy" id="1219028"/>
    <lineage>
        <taxon>Bacteria</taxon>
        <taxon>Bacillati</taxon>
        <taxon>Actinomycetota</taxon>
        <taxon>Actinomycetes</taxon>
        <taxon>Mycobacteriales</taxon>
        <taxon>Nocardiaceae</taxon>
        <taxon>Rhodococcus</taxon>
    </lineage>
</organism>
<proteinExistence type="predicted"/>
<comment type="caution">
    <text evidence="2">The sequence shown here is derived from an EMBL/GenBank/DDBJ whole genome shotgun (WGS) entry which is preliminary data.</text>
</comment>
<dbReference type="EMBL" id="BAWF01000022">
    <property type="protein sequence ID" value="GAF45562.1"/>
    <property type="molecule type" value="Genomic_DNA"/>
</dbReference>
<feature type="transmembrane region" description="Helical" evidence="1">
    <location>
        <begin position="209"/>
        <end position="228"/>
    </location>
</feature>
<evidence type="ECO:0000313" key="2">
    <source>
        <dbReference type="EMBL" id="GAF45562.1"/>
    </source>
</evidence>
<dbReference type="Proteomes" id="UP000019491">
    <property type="component" value="Unassembled WGS sequence"/>
</dbReference>
<keyword evidence="1" id="KW-1133">Transmembrane helix</keyword>
<dbReference type="AlphaFoldDB" id="X0Q3C9"/>
<keyword evidence="1" id="KW-0812">Transmembrane</keyword>
<accession>X0Q3C9</accession>
<gene>
    <name evidence="2" type="ORF">RW1_022_01420</name>
</gene>
<sequence length="347" mass="37554">MKILLIGSLRHLSGPEAENFKKAARELGVALANSKHQVILCSTSPSALDRYVLEGMESSDTPNTVQLYFPLSVPNSGSTSTEDGIDNDFIDSLANIIVHPVGVGNGWRPTHVRAIRESELVLAIGGKERGTGSTVYSAEVLEKTVMPIPTFGGAAQSIFADLRRRYTEKEQSEMGDRYIENGKWGQNLLDLCVTVHKRRPMAINRTRDLLLNLAVSIALLAGFFALLLPDPTTTPVQAILLSLSIAIATMVGSAVRETMADSPTRWPSYLSIATRSILASIVIYLLAQVGSLVLNNDPLSITDSTELKTLQIKLAVFGLAAGLVWESFFSKLGEWAKGSVDSAIRSE</sequence>
<keyword evidence="3" id="KW-1185">Reference proteome</keyword>